<dbReference type="Pfam" id="PF06580">
    <property type="entry name" value="His_kinase"/>
    <property type="match status" value="1"/>
</dbReference>
<feature type="transmembrane region" description="Helical" evidence="3">
    <location>
        <begin position="412"/>
        <end position="432"/>
    </location>
</feature>
<evidence type="ECO:0000256" key="2">
    <source>
        <dbReference type="SAM" id="Coils"/>
    </source>
</evidence>
<keyword evidence="3" id="KW-0812">Transmembrane</keyword>
<dbReference type="InterPro" id="IPR010559">
    <property type="entry name" value="Sig_transdc_His_kin_internal"/>
</dbReference>
<name>A0A2H9VNU6_9SPHI</name>
<feature type="repeat" description="TPR" evidence="1">
    <location>
        <begin position="126"/>
        <end position="159"/>
    </location>
</feature>
<dbReference type="Gene3D" id="1.25.40.10">
    <property type="entry name" value="Tetratricopeptide repeat domain"/>
    <property type="match status" value="2"/>
</dbReference>
<comment type="caution">
    <text evidence="5">The sequence shown here is derived from an EMBL/GenBank/DDBJ whole genome shotgun (WGS) entry which is preliminary data.</text>
</comment>
<dbReference type="PANTHER" id="PTHR34220">
    <property type="entry name" value="SENSOR HISTIDINE KINASE YPDA"/>
    <property type="match status" value="1"/>
</dbReference>
<keyword evidence="3" id="KW-1133">Transmembrane helix</keyword>
<dbReference type="Gene3D" id="3.30.565.10">
    <property type="entry name" value="Histidine kinase-like ATPase, C-terminal domain"/>
    <property type="match status" value="1"/>
</dbReference>
<gene>
    <name evidence="5" type="ORF">CLV57_3162</name>
</gene>
<dbReference type="SMART" id="SM00028">
    <property type="entry name" value="TPR"/>
    <property type="match status" value="4"/>
</dbReference>
<evidence type="ECO:0000313" key="5">
    <source>
        <dbReference type="EMBL" id="PJJ80019.1"/>
    </source>
</evidence>
<dbReference type="InterPro" id="IPR036890">
    <property type="entry name" value="HATPase_C_sf"/>
</dbReference>
<dbReference type="Proteomes" id="UP000242687">
    <property type="component" value="Unassembled WGS sequence"/>
</dbReference>
<feature type="coiled-coil region" evidence="2">
    <location>
        <begin position="379"/>
        <end position="406"/>
    </location>
</feature>
<reference evidence="5 6" key="1">
    <citation type="submission" date="2017-11" db="EMBL/GenBank/DDBJ databases">
        <title>Genomic Encyclopedia of Archaeal and Bacterial Type Strains, Phase II (KMG-II): From Individual Species to Whole Genera.</title>
        <authorList>
            <person name="Goeker M."/>
        </authorList>
    </citation>
    <scope>NUCLEOTIDE SEQUENCE [LARGE SCALE GENOMIC DNA]</scope>
    <source>
        <strain evidence="5 6">DSM 28175</strain>
    </source>
</reference>
<dbReference type="SMART" id="SM00387">
    <property type="entry name" value="HATPase_c"/>
    <property type="match status" value="1"/>
</dbReference>
<keyword evidence="6" id="KW-1185">Reference proteome</keyword>
<dbReference type="RefSeq" id="WP_100342318.1">
    <property type="nucleotide sequence ID" value="NZ_PGFJ01000002.1"/>
</dbReference>
<dbReference type="OrthoDB" id="6190788at2"/>
<keyword evidence="2" id="KW-0175">Coiled coil</keyword>
<dbReference type="Pfam" id="PF02518">
    <property type="entry name" value="HATPase_c"/>
    <property type="match status" value="1"/>
</dbReference>
<sequence length="678" mass="77017">MRGLYKFFLLLWLLFSGSWIYAQEKGSIAVDSMVRLLSVAKADTNKVNLLYRLTLAYDGSDQNKALAYAQQSYMLAKKLGWKKGQLNSLTYIGSLQMDMGKNEQALASYQQLYQLSLKIGNPADMAKSLINIGAVYQRSSKYAEAADYFFKGLRVAEQHQNETLIAKSESNIASLFIQQRDFEKAKLHAGKAEARYQRLQEPGYRAKNLEILGDAFAFDGRYKQAIPVYLRSLKLYQQVGDQLGLATVYTQMVDCYSNDPLKRIEYLRQAKRLWDKLAPLNLNAIANTGNFGYSYFDILKNPTMLKLVQDSLGLTKAQLLLDADHYLKEGIRLSQQAGVPDLVSQLTSVYAELCEYKGDYKDALINFKLHYSIQDSIASQTIKNKIAKLEAEKEIVLRDRKLQRAQLQMERIWTYVVTALLVVVVLAAYVFNRSRISRLRLKNELIKQQAEEQTRELLYRNKLSESELKAIRAQMNPHFIFNVLNSIESYIVDNDARTASRLVQKFASLSRLILENSTQSLVSADREWKALNLYTELEAMRFSGQFTYRFEVDAQIDLGKILLPPMLVQPLIENAIHHGLRHGAADNSELIITLEQARTQIRFTVSDNGVGIDESKSSGSFTAIKSKSIGLSAIRERIEIFNMMYGDQPASFMIRKKTPEEGAGTIAELLLPKFSGLR</sequence>
<dbReference type="Pfam" id="PF13176">
    <property type="entry name" value="TPR_7"/>
    <property type="match status" value="1"/>
</dbReference>
<evidence type="ECO:0000256" key="3">
    <source>
        <dbReference type="SAM" id="Phobius"/>
    </source>
</evidence>
<dbReference type="SUPFAM" id="SSF48452">
    <property type="entry name" value="TPR-like"/>
    <property type="match status" value="1"/>
</dbReference>
<feature type="domain" description="Histidine kinase/HSP90-like ATPase" evidence="4">
    <location>
        <begin position="563"/>
        <end position="675"/>
    </location>
</feature>
<keyword evidence="3" id="KW-0472">Membrane</keyword>
<evidence type="ECO:0000313" key="6">
    <source>
        <dbReference type="Proteomes" id="UP000242687"/>
    </source>
</evidence>
<dbReference type="InterPro" id="IPR003594">
    <property type="entry name" value="HATPase_dom"/>
</dbReference>
<dbReference type="InterPro" id="IPR011990">
    <property type="entry name" value="TPR-like_helical_dom_sf"/>
</dbReference>
<dbReference type="PANTHER" id="PTHR34220:SF7">
    <property type="entry name" value="SENSOR HISTIDINE KINASE YPDA"/>
    <property type="match status" value="1"/>
</dbReference>
<keyword evidence="1" id="KW-0802">TPR repeat</keyword>
<evidence type="ECO:0000256" key="1">
    <source>
        <dbReference type="PROSITE-ProRule" id="PRU00339"/>
    </source>
</evidence>
<dbReference type="SUPFAM" id="SSF55874">
    <property type="entry name" value="ATPase domain of HSP90 chaperone/DNA topoisomerase II/histidine kinase"/>
    <property type="match status" value="1"/>
</dbReference>
<accession>A0A2H9VNU6</accession>
<dbReference type="EMBL" id="PGFJ01000002">
    <property type="protein sequence ID" value="PJJ80019.1"/>
    <property type="molecule type" value="Genomic_DNA"/>
</dbReference>
<dbReference type="Pfam" id="PF13424">
    <property type="entry name" value="TPR_12"/>
    <property type="match status" value="1"/>
</dbReference>
<proteinExistence type="predicted"/>
<dbReference type="InterPro" id="IPR019734">
    <property type="entry name" value="TPR_rpt"/>
</dbReference>
<evidence type="ECO:0000259" key="4">
    <source>
        <dbReference type="SMART" id="SM00387"/>
    </source>
</evidence>
<dbReference type="AlphaFoldDB" id="A0A2H9VNU6"/>
<dbReference type="GO" id="GO:0016020">
    <property type="term" value="C:membrane"/>
    <property type="evidence" value="ECO:0007669"/>
    <property type="project" value="InterPro"/>
</dbReference>
<protein>
    <submittedName>
        <fullName evidence="5">Tetratricopeptide repeat protein</fullName>
    </submittedName>
</protein>
<dbReference type="PROSITE" id="PS50005">
    <property type="entry name" value="TPR"/>
    <property type="match status" value="1"/>
</dbReference>
<dbReference type="GO" id="GO:0000155">
    <property type="term" value="F:phosphorelay sensor kinase activity"/>
    <property type="evidence" value="ECO:0007669"/>
    <property type="project" value="InterPro"/>
</dbReference>
<dbReference type="InterPro" id="IPR050640">
    <property type="entry name" value="Bact_2-comp_sensor_kinase"/>
</dbReference>
<organism evidence="5 6">
    <name type="scientific">Mucilaginibacter auburnensis</name>
    <dbReference type="NCBI Taxonomy" id="1457233"/>
    <lineage>
        <taxon>Bacteria</taxon>
        <taxon>Pseudomonadati</taxon>
        <taxon>Bacteroidota</taxon>
        <taxon>Sphingobacteriia</taxon>
        <taxon>Sphingobacteriales</taxon>
        <taxon>Sphingobacteriaceae</taxon>
        <taxon>Mucilaginibacter</taxon>
    </lineage>
</organism>